<dbReference type="GO" id="GO:0080162">
    <property type="term" value="P:endoplasmic reticulum to cytosol auxin transport"/>
    <property type="evidence" value="ECO:0007669"/>
    <property type="project" value="InterPro"/>
</dbReference>
<evidence type="ECO:0008006" key="9">
    <source>
        <dbReference type="Google" id="ProtNLM"/>
    </source>
</evidence>
<gene>
    <name evidence="7" type="ORF">GUJ93_ZPchr0007g5548</name>
</gene>
<dbReference type="GO" id="GO:0016020">
    <property type="term" value="C:membrane"/>
    <property type="evidence" value="ECO:0007669"/>
    <property type="project" value="UniProtKB-SubCell"/>
</dbReference>
<dbReference type="GO" id="GO:0009734">
    <property type="term" value="P:auxin-activated signaling pathway"/>
    <property type="evidence" value="ECO:0007669"/>
    <property type="project" value="UniProtKB-KW"/>
</dbReference>
<comment type="subcellular location">
    <subcellularLocation>
        <location evidence="1">Membrane</location>
        <topology evidence="1">Multi-pass membrane protein</topology>
    </subcellularLocation>
</comment>
<comment type="caution">
    <text evidence="7">The sequence shown here is derived from an EMBL/GenBank/DDBJ whole genome shotgun (WGS) entry which is preliminary data.</text>
</comment>
<dbReference type="OrthoDB" id="191139at2759"/>
<name>A0A8J5SQS8_ZIZPA</name>
<evidence type="ECO:0000256" key="2">
    <source>
        <dbReference type="ARBA" id="ARBA00022692"/>
    </source>
</evidence>
<dbReference type="Proteomes" id="UP000729402">
    <property type="component" value="Unassembled WGS sequence"/>
</dbReference>
<keyword evidence="8" id="KW-1185">Reference proteome</keyword>
<evidence type="ECO:0000256" key="6">
    <source>
        <dbReference type="SAM" id="Phobius"/>
    </source>
</evidence>
<evidence type="ECO:0000256" key="4">
    <source>
        <dbReference type="ARBA" id="ARBA00023136"/>
    </source>
</evidence>
<protein>
    <recommendedName>
        <fullName evidence="9">Auxin efflux carrier family protein</fullName>
    </recommendedName>
</protein>
<keyword evidence="5" id="KW-0927">Auxin signaling pathway</keyword>
<feature type="transmembrane region" description="Helical" evidence="6">
    <location>
        <begin position="92"/>
        <end position="114"/>
    </location>
</feature>
<reference evidence="7" key="1">
    <citation type="journal article" date="2021" name="bioRxiv">
        <title>Whole Genome Assembly and Annotation of Northern Wild Rice, Zizania palustris L., Supports a Whole Genome Duplication in the Zizania Genus.</title>
        <authorList>
            <person name="Haas M."/>
            <person name="Kono T."/>
            <person name="Macchietto M."/>
            <person name="Millas R."/>
            <person name="McGilp L."/>
            <person name="Shao M."/>
            <person name="Duquette J."/>
            <person name="Hirsch C.N."/>
            <person name="Kimball J."/>
        </authorList>
    </citation>
    <scope>NUCLEOTIDE SEQUENCE</scope>
    <source>
        <tissue evidence="7">Fresh leaf tissue</tissue>
    </source>
</reference>
<proteinExistence type="predicted"/>
<accession>A0A8J5SQS8</accession>
<feature type="transmembrane region" description="Helical" evidence="6">
    <location>
        <begin position="126"/>
        <end position="147"/>
    </location>
</feature>
<keyword evidence="4 6" id="KW-0472">Membrane</keyword>
<dbReference type="InterPro" id="IPR039305">
    <property type="entry name" value="PILS2/6"/>
</dbReference>
<sequence>MMKRSLMEALATAAQGGAVGTSVFDMLKYAVLPIAKVFTVCFMGFLMASKYVNILQPNGRKLLNGLVFSLLLPCLIFSQLGRAITIEKMLQWWFIPVNIVVGAAAGSLIGFVVASIIRPPYPYFKFTVIHIGIGNIGNIPLVLIAALCRDPTNPFGDSDKCNEDGNAYISFGQWVGAIIVYTYVFKMLAPPPGESFDGTEEEKLPIKASGENLVPETSKYPTSTHTSTVPENEPLLSVEGARNGPTLGSKIMSHARCMVKFLKDKQLLQPPIIASVFAIAIGVVPLLKNFVLMDDAPLEAMIPCILLAVGGNLVDGPGEGSKRLAFYAHICAVRCCCKPERLWKRISCYLVLGAHFCCVLYGRMDYLLFELALLNALLHRNIHKNKISTEIA</sequence>
<reference evidence="7" key="2">
    <citation type="submission" date="2021-02" db="EMBL/GenBank/DDBJ databases">
        <authorList>
            <person name="Kimball J.A."/>
            <person name="Haas M.W."/>
            <person name="Macchietto M."/>
            <person name="Kono T."/>
            <person name="Duquette J."/>
            <person name="Shao M."/>
        </authorList>
    </citation>
    <scope>NUCLEOTIDE SEQUENCE</scope>
    <source>
        <tissue evidence="7">Fresh leaf tissue</tissue>
    </source>
</reference>
<dbReference type="PANTHER" id="PTHR31419:SF1">
    <property type="entry name" value="PROTEIN PIN-LIKES 6"/>
    <property type="match status" value="1"/>
</dbReference>
<feature type="transmembrane region" description="Helical" evidence="6">
    <location>
        <begin position="167"/>
        <end position="185"/>
    </location>
</feature>
<dbReference type="EMBL" id="JAAALK010000282">
    <property type="protein sequence ID" value="KAG8078298.1"/>
    <property type="molecule type" value="Genomic_DNA"/>
</dbReference>
<organism evidence="7 8">
    <name type="scientific">Zizania palustris</name>
    <name type="common">Northern wild rice</name>
    <dbReference type="NCBI Taxonomy" id="103762"/>
    <lineage>
        <taxon>Eukaryota</taxon>
        <taxon>Viridiplantae</taxon>
        <taxon>Streptophyta</taxon>
        <taxon>Embryophyta</taxon>
        <taxon>Tracheophyta</taxon>
        <taxon>Spermatophyta</taxon>
        <taxon>Magnoliopsida</taxon>
        <taxon>Liliopsida</taxon>
        <taxon>Poales</taxon>
        <taxon>Poaceae</taxon>
        <taxon>BOP clade</taxon>
        <taxon>Oryzoideae</taxon>
        <taxon>Oryzeae</taxon>
        <taxon>Zizaniinae</taxon>
        <taxon>Zizania</taxon>
    </lineage>
</organism>
<dbReference type="PANTHER" id="PTHR31419">
    <property type="entry name" value="PROTEIN PIN-LIKES 2"/>
    <property type="match status" value="1"/>
</dbReference>
<evidence type="ECO:0000313" key="8">
    <source>
        <dbReference type="Proteomes" id="UP000729402"/>
    </source>
</evidence>
<dbReference type="AlphaFoldDB" id="A0A8J5SQS8"/>
<keyword evidence="3 6" id="KW-1133">Transmembrane helix</keyword>
<evidence type="ECO:0000313" key="7">
    <source>
        <dbReference type="EMBL" id="KAG8078298.1"/>
    </source>
</evidence>
<feature type="transmembrane region" description="Helical" evidence="6">
    <location>
        <begin position="267"/>
        <end position="284"/>
    </location>
</feature>
<feature type="transmembrane region" description="Helical" evidence="6">
    <location>
        <begin position="30"/>
        <end position="49"/>
    </location>
</feature>
<dbReference type="InterPro" id="IPR004776">
    <property type="entry name" value="Mem_transp_PIN-like"/>
</dbReference>
<feature type="transmembrane region" description="Helical" evidence="6">
    <location>
        <begin position="61"/>
        <end position="80"/>
    </location>
</feature>
<evidence type="ECO:0000256" key="1">
    <source>
        <dbReference type="ARBA" id="ARBA00004141"/>
    </source>
</evidence>
<evidence type="ECO:0000256" key="3">
    <source>
        <dbReference type="ARBA" id="ARBA00022989"/>
    </source>
</evidence>
<evidence type="ECO:0000256" key="5">
    <source>
        <dbReference type="ARBA" id="ARBA00023294"/>
    </source>
</evidence>
<keyword evidence="2 6" id="KW-0812">Transmembrane</keyword>
<dbReference type="Pfam" id="PF03547">
    <property type="entry name" value="Mem_trans"/>
    <property type="match status" value="1"/>
</dbReference>